<dbReference type="EMBL" id="CAXAMN010025461">
    <property type="protein sequence ID" value="CAK9095284.1"/>
    <property type="molecule type" value="Genomic_DNA"/>
</dbReference>
<comment type="caution">
    <text evidence="1">The sequence shown here is derived from an EMBL/GenBank/DDBJ whole genome shotgun (WGS) entry which is preliminary data.</text>
</comment>
<dbReference type="InterPro" id="IPR051801">
    <property type="entry name" value="GH28_Enzymes"/>
</dbReference>
<sequence length="162" mass="16968">MFKAQVALAVLSAGLDISLDQYGAREGPDGLEQTSAGLRRALADLSAAGGGWLTVPPGTWHVQPVNLTSHMVLWLAKGATLVADTSMARLPVIPALPSWGPPLDEATVRREGVLKAQADLRDALPRYQPLLWGNKVQNVTITGENGTLDGRPAAVESAGLSA</sequence>
<dbReference type="PANTHER" id="PTHR31339">
    <property type="entry name" value="PECTIN LYASE-RELATED"/>
    <property type="match status" value="1"/>
</dbReference>
<accession>A0ABP0R535</accession>
<dbReference type="Gene3D" id="2.160.20.10">
    <property type="entry name" value="Single-stranded right-handed beta-helix, Pectin lyase-like"/>
    <property type="match status" value="1"/>
</dbReference>
<gene>
    <name evidence="1" type="ORF">CCMP2556_LOCUS45391</name>
</gene>
<organism evidence="1 2">
    <name type="scientific">Durusdinium trenchii</name>
    <dbReference type="NCBI Taxonomy" id="1381693"/>
    <lineage>
        <taxon>Eukaryota</taxon>
        <taxon>Sar</taxon>
        <taxon>Alveolata</taxon>
        <taxon>Dinophyceae</taxon>
        <taxon>Suessiales</taxon>
        <taxon>Symbiodiniaceae</taxon>
        <taxon>Durusdinium</taxon>
    </lineage>
</organism>
<dbReference type="SUPFAM" id="SSF51126">
    <property type="entry name" value="Pectin lyase-like"/>
    <property type="match status" value="1"/>
</dbReference>
<evidence type="ECO:0000313" key="2">
    <source>
        <dbReference type="Proteomes" id="UP001642484"/>
    </source>
</evidence>
<protein>
    <submittedName>
        <fullName evidence="1">Uncharacterized protein</fullName>
    </submittedName>
</protein>
<dbReference type="Proteomes" id="UP001642484">
    <property type="component" value="Unassembled WGS sequence"/>
</dbReference>
<evidence type="ECO:0000313" key="1">
    <source>
        <dbReference type="EMBL" id="CAK9095284.1"/>
    </source>
</evidence>
<reference evidence="1 2" key="1">
    <citation type="submission" date="2024-02" db="EMBL/GenBank/DDBJ databases">
        <authorList>
            <person name="Chen Y."/>
            <person name="Shah S."/>
            <person name="Dougan E. K."/>
            <person name="Thang M."/>
            <person name="Chan C."/>
        </authorList>
    </citation>
    <scope>NUCLEOTIDE SEQUENCE [LARGE SCALE GENOMIC DNA]</scope>
</reference>
<dbReference type="InterPro" id="IPR012334">
    <property type="entry name" value="Pectin_lyas_fold"/>
</dbReference>
<dbReference type="InterPro" id="IPR011050">
    <property type="entry name" value="Pectin_lyase_fold/virulence"/>
</dbReference>
<name>A0ABP0R535_9DINO</name>
<keyword evidence="2" id="KW-1185">Reference proteome</keyword>
<proteinExistence type="predicted"/>